<dbReference type="AlphaFoldDB" id="A0AAP9GUK6"/>
<gene>
    <name evidence="1" type="ORF">GJD93_06620</name>
</gene>
<evidence type="ECO:0000313" key="1">
    <source>
        <dbReference type="EMBL" id="QGM27369.1"/>
    </source>
</evidence>
<evidence type="ECO:0000313" key="2">
    <source>
        <dbReference type="Proteomes" id="UP000405075"/>
    </source>
</evidence>
<protein>
    <submittedName>
        <fullName evidence="1">Uncharacterized protein</fullName>
    </submittedName>
</protein>
<dbReference type="Proteomes" id="UP000405075">
    <property type="component" value="Chromosome"/>
</dbReference>
<accession>A0AAP9GUK6</accession>
<dbReference type="RefSeq" id="WP_154320613.1">
    <property type="nucleotide sequence ID" value="NZ_CP046045.1"/>
</dbReference>
<sequence>MSDFEEYIKLNYPRDYERQKRIYPDQSVEDLYSEDYKMWQHQQAIIDSLKAQLKTWKGKSLAAMLHGTCKCGEPWQSIVSDREGFNLLHCFNCNIDRYENKEIFGDHEIKAMRGDE</sequence>
<reference evidence="2" key="1">
    <citation type="submission" date="2019-11" db="EMBL/GenBank/DDBJ databases">
        <title>Escherichia coli 1916D6.</title>
        <authorList>
            <person name="Yao H."/>
            <person name="Du X."/>
            <person name="Yu R."/>
            <person name="Li A."/>
        </authorList>
    </citation>
    <scope>NUCLEOTIDE SEQUENCE [LARGE SCALE GENOMIC DNA]</scope>
    <source>
        <strain evidence="2">19110F47</strain>
    </source>
</reference>
<name>A0AAP9GUK6_9GAMM</name>
<organism evidence="1 2">
    <name type="scientific">Acinetobacter towneri</name>
    <dbReference type="NCBI Taxonomy" id="202956"/>
    <lineage>
        <taxon>Bacteria</taxon>
        <taxon>Pseudomonadati</taxon>
        <taxon>Pseudomonadota</taxon>
        <taxon>Gammaproteobacteria</taxon>
        <taxon>Moraxellales</taxon>
        <taxon>Moraxellaceae</taxon>
        <taxon>Acinetobacter</taxon>
    </lineage>
</organism>
<proteinExistence type="predicted"/>
<dbReference type="EMBL" id="CP046045">
    <property type="protein sequence ID" value="QGM27369.1"/>
    <property type="molecule type" value="Genomic_DNA"/>
</dbReference>